<dbReference type="SMART" id="SM00382">
    <property type="entry name" value="AAA"/>
    <property type="match status" value="1"/>
</dbReference>
<gene>
    <name evidence="2" type="ORF">VMCG_03439</name>
</gene>
<dbReference type="InterPro" id="IPR054289">
    <property type="entry name" value="DUF7025"/>
</dbReference>
<organism evidence="2 3">
    <name type="scientific">Cytospora schulzeri</name>
    <dbReference type="NCBI Taxonomy" id="448051"/>
    <lineage>
        <taxon>Eukaryota</taxon>
        <taxon>Fungi</taxon>
        <taxon>Dikarya</taxon>
        <taxon>Ascomycota</taxon>
        <taxon>Pezizomycotina</taxon>
        <taxon>Sordariomycetes</taxon>
        <taxon>Sordariomycetidae</taxon>
        <taxon>Diaporthales</taxon>
        <taxon>Cytosporaceae</taxon>
        <taxon>Cytospora</taxon>
    </lineage>
</organism>
<dbReference type="CDD" id="cd19481">
    <property type="entry name" value="RecA-like_protease"/>
    <property type="match status" value="1"/>
</dbReference>
<dbReference type="SUPFAM" id="SSF52540">
    <property type="entry name" value="P-loop containing nucleoside triphosphate hydrolases"/>
    <property type="match status" value="1"/>
</dbReference>
<dbReference type="Proteomes" id="UP000283895">
    <property type="component" value="Unassembled WGS sequence"/>
</dbReference>
<dbReference type="PANTHER" id="PTHR46411">
    <property type="entry name" value="FAMILY ATPASE, PUTATIVE-RELATED"/>
    <property type="match status" value="1"/>
</dbReference>
<dbReference type="GO" id="GO:0005524">
    <property type="term" value="F:ATP binding"/>
    <property type="evidence" value="ECO:0007669"/>
    <property type="project" value="InterPro"/>
</dbReference>
<dbReference type="GO" id="GO:0016887">
    <property type="term" value="F:ATP hydrolysis activity"/>
    <property type="evidence" value="ECO:0007669"/>
    <property type="project" value="InterPro"/>
</dbReference>
<dbReference type="InterPro" id="IPR003959">
    <property type="entry name" value="ATPase_AAA_core"/>
</dbReference>
<dbReference type="EMBL" id="LKEA01000007">
    <property type="protein sequence ID" value="ROW07756.1"/>
    <property type="molecule type" value="Genomic_DNA"/>
</dbReference>
<dbReference type="Gene3D" id="3.40.50.300">
    <property type="entry name" value="P-loop containing nucleotide triphosphate hydrolases"/>
    <property type="match status" value="1"/>
</dbReference>
<dbReference type="InterPro" id="IPR027417">
    <property type="entry name" value="P-loop_NTPase"/>
</dbReference>
<keyword evidence="3" id="KW-1185">Reference proteome</keyword>
<dbReference type="OrthoDB" id="10042665at2759"/>
<feature type="domain" description="AAA+ ATPase" evidence="1">
    <location>
        <begin position="331"/>
        <end position="463"/>
    </location>
</feature>
<evidence type="ECO:0000313" key="2">
    <source>
        <dbReference type="EMBL" id="ROW07756.1"/>
    </source>
</evidence>
<protein>
    <recommendedName>
        <fullName evidence="1">AAA+ ATPase domain-containing protein</fullName>
    </recommendedName>
</protein>
<comment type="caution">
    <text evidence="2">The sequence shown here is derived from an EMBL/GenBank/DDBJ whole genome shotgun (WGS) entry which is preliminary data.</text>
</comment>
<dbReference type="Pfam" id="PF22942">
    <property type="entry name" value="DUF7025"/>
    <property type="match status" value="1"/>
</dbReference>
<reference evidence="2 3" key="1">
    <citation type="submission" date="2015-09" db="EMBL/GenBank/DDBJ databases">
        <title>Host preference determinants of Valsa canker pathogens revealed by comparative genomics.</title>
        <authorList>
            <person name="Yin Z."/>
            <person name="Huang L."/>
        </authorList>
    </citation>
    <scope>NUCLEOTIDE SEQUENCE [LARGE SCALE GENOMIC DNA]</scope>
    <source>
        <strain evidence="2 3">03-1</strain>
    </source>
</reference>
<dbReference type="STRING" id="356882.A0A423WW92"/>
<proteinExistence type="predicted"/>
<dbReference type="AlphaFoldDB" id="A0A423WW92"/>
<dbReference type="Pfam" id="PF00004">
    <property type="entry name" value="AAA"/>
    <property type="match status" value="1"/>
</dbReference>
<dbReference type="InterPro" id="IPR003593">
    <property type="entry name" value="AAA+_ATPase"/>
</dbReference>
<evidence type="ECO:0000313" key="3">
    <source>
        <dbReference type="Proteomes" id="UP000283895"/>
    </source>
</evidence>
<evidence type="ECO:0000259" key="1">
    <source>
        <dbReference type="SMART" id="SM00382"/>
    </source>
</evidence>
<name>A0A423WW92_9PEZI</name>
<sequence>MTEIEEEWENDPAVLFEDLPVVFTPGTLIVADWFTADSLDVPKSPQVFKISNYTITKREFWLDVWIWDSDGSNARPIRMLYRFKIESYRYAKPISQLPFYPVDFFKENGKSGLEAIRCSEQYRSRRFLFQKFTSGTREADKVLSYKDYVLQPKPPSEYVEEDDVPGSQGHSVRMEPGVDRLIKVDGEIVIDIKNYKRKGTGLQYLGNRIALFLGPSCSCSLCVDENTKSWLESFDEAKSQPQDELDVNDLLLAPRVFGYALSRKIWCQFELSKIQTVGVPYDPTFKNSLVLPDGVVESEFLDILHLVKYHTHVMGRNPDDRMGDSIKGKGESLILLFHGYSGTGKTLLAETLAKQSGKVLYKVGTSDIGVSGEDKAAERNLKGIFEFAEAWDAVLLIDEADVLLDARGATNEGGLEKNALVSILLREVEYFRGVLIMTTNRITTFDPAILSRVHHAVNFKELSKPKQADIWELWLEIMCEKELCEQQGLEEIKGWIHDNWRKLKGGGYSLNGREIRNILIVAQTLAWRPGQPCKITLEVIKRAYESKVEFRQDTEAIHNEATGLIASKPSRR</sequence>
<dbReference type="PANTHER" id="PTHR46411:SF2">
    <property type="entry name" value="AAA+ ATPASE DOMAIN-CONTAINING PROTEIN"/>
    <property type="match status" value="1"/>
</dbReference>
<accession>A0A423WW92</accession>